<protein>
    <recommendedName>
        <fullName evidence="5 9">Riboflavin synthase</fullName>
        <ecNumber evidence="4 9">2.5.1.9</ecNumber>
    </recommendedName>
</protein>
<dbReference type="PANTHER" id="PTHR21098:SF12">
    <property type="entry name" value="RIBOFLAVIN SYNTHASE"/>
    <property type="match status" value="1"/>
</dbReference>
<dbReference type="OrthoDB" id="9788537at2"/>
<dbReference type="Pfam" id="PF00677">
    <property type="entry name" value="Lum_binding"/>
    <property type="match status" value="2"/>
</dbReference>
<comment type="function">
    <text evidence="2">Catalyzes the dismutation of two molecules of 6,7-dimethyl-8-ribityllumazine, resulting in the formation of riboflavin and 5-amino-6-(D-ribitylamino)uracil.</text>
</comment>
<comment type="pathway">
    <text evidence="3">Cofactor biosynthesis; riboflavin biosynthesis; riboflavin from 2-hydroxy-3-oxobutyl phosphate and 5-amino-6-(D-ribitylamino)uracil: step 2/2.</text>
</comment>
<keyword evidence="11" id="KW-1185">Reference proteome</keyword>
<evidence type="ECO:0000256" key="3">
    <source>
        <dbReference type="ARBA" id="ARBA00004887"/>
    </source>
</evidence>
<dbReference type="InterPro" id="IPR017938">
    <property type="entry name" value="Riboflavin_synthase-like_b-brl"/>
</dbReference>
<dbReference type="NCBIfam" id="NF006767">
    <property type="entry name" value="PRK09289.1"/>
    <property type="match status" value="1"/>
</dbReference>
<keyword evidence="7" id="KW-0808">Transferase</keyword>
<dbReference type="Gene3D" id="2.40.30.20">
    <property type="match status" value="2"/>
</dbReference>
<comment type="catalytic activity">
    <reaction evidence="1">
        <text>2 6,7-dimethyl-8-(1-D-ribityl)lumazine + H(+) = 5-amino-6-(D-ribitylamino)uracil + riboflavin</text>
        <dbReference type="Rhea" id="RHEA:20772"/>
        <dbReference type="ChEBI" id="CHEBI:15378"/>
        <dbReference type="ChEBI" id="CHEBI:15934"/>
        <dbReference type="ChEBI" id="CHEBI:57986"/>
        <dbReference type="ChEBI" id="CHEBI:58201"/>
        <dbReference type="EC" id="2.5.1.9"/>
    </reaction>
</comment>
<evidence type="ECO:0000313" key="11">
    <source>
        <dbReference type="Proteomes" id="UP000188604"/>
    </source>
</evidence>
<dbReference type="Proteomes" id="UP000188604">
    <property type="component" value="Chromosome"/>
</dbReference>
<dbReference type="FunFam" id="2.40.30.20:FF:000004">
    <property type="entry name" value="Riboflavin synthase, alpha subunit"/>
    <property type="match status" value="1"/>
</dbReference>
<dbReference type="EMBL" id="CP014691">
    <property type="protein sequence ID" value="AQS88313.1"/>
    <property type="molecule type" value="Genomic_DNA"/>
</dbReference>
<dbReference type="PROSITE" id="PS51177">
    <property type="entry name" value="LUMAZINE_BIND"/>
    <property type="match status" value="2"/>
</dbReference>
<dbReference type="GO" id="GO:0009231">
    <property type="term" value="P:riboflavin biosynthetic process"/>
    <property type="evidence" value="ECO:0007669"/>
    <property type="project" value="UniProtKB-KW"/>
</dbReference>
<evidence type="ECO:0000256" key="4">
    <source>
        <dbReference type="ARBA" id="ARBA00012827"/>
    </source>
</evidence>
<dbReference type="KEGG" id="nch:A0U93_10555"/>
<accession>A0A1U9KR77</accession>
<dbReference type="AlphaFoldDB" id="A0A1U9KR77"/>
<dbReference type="CDD" id="cd00402">
    <property type="entry name" value="Riboflavin_synthase_like"/>
    <property type="match status" value="1"/>
</dbReference>
<name>A0A1U9KR77_9PROT</name>
<keyword evidence="8" id="KW-0677">Repeat</keyword>
<evidence type="ECO:0000256" key="8">
    <source>
        <dbReference type="ARBA" id="ARBA00022737"/>
    </source>
</evidence>
<evidence type="ECO:0000256" key="2">
    <source>
        <dbReference type="ARBA" id="ARBA00002803"/>
    </source>
</evidence>
<dbReference type="SUPFAM" id="SSF63380">
    <property type="entry name" value="Riboflavin synthase domain-like"/>
    <property type="match status" value="2"/>
</dbReference>
<reference evidence="10 11" key="1">
    <citation type="submission" date="2016-03" db="EMBL/GenBank/DDBJ databases">
        <title>Acetic acid bacteria sequencing.</title>
        <authorList>
            <person name="Brandt J."/>
            <person name="Jakob F."/>
            <person name="Vogel R.F."/>
        </authorList>
    </citation>
    <scope>NUCLEOTIDE SEQUENCE [LARGE SCALE GENOMIC DNA]</scope>
    <source>
        <strain evidence="10 11">NBRC 101099</strain>
    </source>
</reference>
<proteinExistence type="predicted"/>
<sequence>MFSGIIERIGTVRTAMRTAQDMRLTVATGLRDLDLGESIAVNGVCLTVAEFTPDGDADFHLSAETLDRTALHRLAEGARVNLERASTPATRLSGHIVQGHVDGIGRLASVAPVGESHHLTVTIPHALRRYVVEKGSIALDGISLTVNALGPVDGENAAIELMIIPHTWTHTSLSGLRAGDPINVEVDVLAKYVESLLAAGRTS</sequence>
<evidence type="ECO:0000256" key="7">
    <source>
        <dbReference type="ARBA" id="ARBA00022679"/>
    </source>
</evidence>
<evidence type="ECO:0000256" key="9">
    <source>
        <dbReference type="NCBIfam" id="TIGR00187"/>
    </source>
</evidence>
<evidence type="ECO:0000256" key="5">
    <source>
        <dbReference type="ARBA" id="ARBA00013950"/>
    </source>
</evidence>
<evidence type="ECO:0000313" key="10">
    <source>
        <dbReference type="EMBL" id="AQS88313.1"/>
    </source>
</evidence>
<dbReference type="PANTHER" id="PTHR21098">
    <property type="entry name" value="RIBOFLAVIN SYNTHASE ALPHA CHAIN"/>
    <property type="match status" value="1"/>
</dbReference>
<dbReference type="GO" id="GO:0004746">
    <property type="term" value="F:riboflavin synthase activity"/>
    <property type="evidence" value="ECO:0007669"/>
    <property type="project" value="UniProtKB-UniRule"/>
</dbReference>
<keyword evidence="6" id="KW-0686">Riboflavin biosynthesis</keyword>
<dbReference type="PIRSF" id="PIRSF000498">
    <property type="entry name" value="Riboflavin_syn_A"/>
    <property type="match status" value="1"/>
</dbReference>
<dbReference type="InterPro" id="IPR026017">
    <property type="entry name" value="Lumazine-bd_dom"/>
</dbReference>
<dbReference type="InterPro" id="IPR001783">
    <property type="entry name" value="Lumazine-bd"/>
</dbReference>
<dbReference type="NCBIfam" id="TIGR00187">
    <property type="entry name" value="ribE"/>
    <property type="match status" value="1"/>
</dbReference>
<evidence type="ECO:0000256" key="1">
    <source>
        <dbReference type="ARBA" id="ARBA00000968"/>
    </source>
</evidence>
<dbReference type="EC" id="2.5.1.9" evidence="4 9"/>
<gene>
    <name evidence="10" type="ORF">A0U93_10555</name>
</gene>
<evidence type="ECO:0000256" key="6">
    <source>
        <dbReference type="ARBA" id="ARBA00022619"/>
    </source>
</evidence>
<dbReference type="STRING" id="320497.A0U93_10555"/>
<dbReference type="RefSeq" id="WP_077807335.1">
    <property type="nucleotide sequence ID" value="NZ_BJXS01000003.1"/>
</dbReference>
<organism evidence="10 11">
    <name type="scientific">Neoasaia chiangmaiensis</name>
    <dbReference type="NCBI Taxonomy" id="320497"/>
    <lineage>
        <taxon>Bacteria</taxon>
        <taxon>Pseudomonadati</taxon>
        <taxon>Pseudomonadota</taxon>
        <taxon>Alphaproteobacteria</taxon>
        <taxon>Acetobacterales</taxon>
        <taxon>Acetobacteraceae</taxon>
        <taxon>Neoasaia</taxon>
    </lineage>
</organism>
<dbReference type="InterPro" id="IPR023366">
    <property type="entry name" value="ATP_synth_asu-like_sf"/>
</dbReference>